<proteinExistence type="predicted"/>
<name>A0AB34GNE4_ESCRO</name>
<gene>
    <name evidence="2" type="ORF">J1605_011793</name>
</gene>
<feature type="region of interest" description="Disordered" evidence="1">
    <location>
        <begin position="217"/>
        <end position="285"/>
    </location>
</feature>
<dbReference type="EMBL" id="JAIQCJ010002164">
    <property type="protein sequence ID" value="KAJ8780190.1"/>
    <property type="molecule type" value="Genomic_DNA"/>
</dbReference>
<dbReference type="Proteomes" id="UP001159641">
    <property type="component" value="Unassembled WGS sequence"/>
</dbReference>
<feature type="compositionally biased region" description="Low complexity" evidence="1">
    <location>
        <begin position="225"/>
        <end position="241"/>
    </location>
</feature>
<evidence type="ECO:0000313" key="2">
    <source>
        <dbReference type="EMBL" id="KAJ8780190.1"/>
    </source>
</evidence>
<feature type="region of interest" description="Disordered" evidence="1">
    <location>
        <begin position="1"/>
        <end position="22"/>
    </location>
</feature>
<accession>A0AB34GNE4</accession>
<feature type="region of interest" description="Disordered" evidence="1">
    <location>
        <begin position="38"/>
        <end position="92"/>
    </location>
</feature>
<feature type="compositionally biased region" description="Polar residues" evidence="1">
    <location>
        <begin position="250"/>
        <end position="259"/>
    </location>
</feature>
<keyword evidence="3" id="KW-1185">Reference proteome</keyword>
<reference evidence="2 3" key="1">
    <citation type="submission" date="2022-11" db="EMBL/GenBank/DDBJ databases">
        <title>Whole genome sequence of Eschrichtius robustus ER-17-0199.</title>
        <authorList>
            <person name="Bruniche-Olsen A."/>
            <person name="Black A.N."/>
            <person name="Fields C.J."/>
            <person name="Walden K."/>
            <person name="Dewoody J.A."/>
        </authorList>
    </citation>
    <scope>NUCLEOTIDE SEQUENCE [LARGE SCALE GENOMIC DNA]</scope>
    <source>
        <strain evidence="2">ER-17-0199</strain>
        <tissue evidence="2">Blubber</tissue>
    </source>
</reference>
<comment type="caution">
    <text evidence="2">The sequence shown here is derived from an EMBL/GenBank/DDBJ whole genome shotgun (WGS) entry which is preliminary data.</text>
</comment>
<organism evidence="2 3">
    <name type="scientific">Eschrichtius robustus</name>
    <name type="common">California gray whale</name>
    <name type="synonym">Eschrichtius gibbosus</name>
    <dbReference type="NCBI Taxonomy" id="9764"/>
    <lineage>
        <taxon>Eukaryota</taxon>
        <taxon>Metazoa</taxon>
        <taxon>Chordata</taxon>
        <taxon>Craniata</taxon>
        <taxon>Vertebrata</taxon>
        <taxon>Euteleostomi</taxon>
        <taxon>Mammalia</taxon>
        <taxon>Eutheria</taxon>
        <taxon>Laurasiatheria</taxon>
        <taxon>Artiodactyla</taxon>
        <taxon>Whippomorpha</taxon>
        <taxon>Cetacea</taxon>
        <taxon>Mysticeti</taxon>
        <taxon>Eschrichtiidae</taxon>
        <taxon>Eschrichtius</taxon>
    </lineage>
</organism>
<dbReference type="AlphaFoldDB" id="A0AB34GNE4"/>
<evidence type="ECO:0000313" key="3">
    <source>
        <dbReference type="Proteomes" id="UP001159641"/>
    </source>
</evidence>
<evidence type="ECO:0000256" key="1">
    <source>
        <dbReference type="SAM" id="MobiDB-lite"/>
    </source>
</evidence>
<protein>
    <submittedName>
        <fullName evidence="2">Uncharacterized protein</fullName>
    </submittedName>
</protein>
<sequence length="285" mass="29206">MCLLFGRSGAEEPPKRSPCNAGLRAGREFRCVLLKSSPCLGPTSPPGQSRRWPRAPSPGWLQGRPQPGPSRPAVGEDAQGEAPASSTRRAAGLARIPASRKPWPGAHHLALGAGRGPARARWRSLGVGGSRDPLCLSKAGGGLDLAWNPDWQVPGFRRGSQHSWGSRPASLLLAEPCPSCLRVFARNCRATPSRCGVSTGRVCSDFSKSALRHLASAGPRTPALGPGDRCAPAPAAPGPRGRAPDAPPRTQTNGSTDSRSGGAGGAGAAAAAAAAGRRARAEDTG</sequence>